<dbReference type="EMBL" id="FYEK01000028">
    <property type="protein sequence ID" value="SNB66601.1"/>
    <property type="molecule type" value="Genomic_DNA"/>
</dbReference>
<dbReference type="InterPro" id="IPR051605">
    <property type="entry name" value="CstA"/>
</dbReference>
<accession>A0A212R422</accession>
<organism evidence="9 10">
    <name type="scientific">Thermoflexus hugenholtzii JAD2</name>
    <dbReference type="NCBI Taxonomy" id="877466"/>
    <lineage>
        <taxon>Bacteria</taxon>
        <taxon>Bacillati</taxon>
        <taxon>Chloroflexota</taxon>
        <taxon>Thermoflexia</taxon>
        <taxon>Thermoflexales</taxon>
        <taxon>Thermoflexaceae</taxon>
        <taxon>Thermoflexus</taxon>
    </lineage>
</organism>
<feature type="transmembrane region" description="Helical" evidence="7">
    <location>
        <begin position="163"/>
        <end position="180"/>
    </location>
</feature>
<gene>
    <name evidence="9" type="ORF">SAMN02746019_00001580</name>
</gene>
<comment type="similarity">
    <text evidence="2">Belongs to the peptide transporter carbon starvation (CstA) (TC 2.A.114) family.</text>
</comment>
<dbReference type="GO" id="GO:0005886">
    <property type="term" value="C:plasma membrane"/>
    <property type="evidence" value="ECO:0007669"/>
    <property type="project" value="UniProtKB-SubCell"/>
</dbReference>
<sequence>MSAFWVIIIGILVQLLIWNLYAKRVDREIIQSDPKRATPARMYMDGVDFVPTSRNVLIGYHFKSIAAAGPIVGPITAAGLWGWLPALLWLILGVSFIGWASDYSAIMLSVRNDGNSLSAVAYRLISPRTRTLLFVFIFFYLLLIAGAFVNLIASVLLNPTVPLGIIALALMGLLMGQMLYRWKMDLVVVTAITLIITLVAIGVGPVGLQQVQEGNQVKTIQGPVGQLFDGLNAAIGKQALYQYFDPTAQQFKGGTASVTPAYIFWMLFTFVFCYLGANLPIWRFAQPVNYLGFWITAIVIVLSYLGGIVGFFTNPSAVSFKLPAFTGFVAPNRVDLQPLWPMLFVTIACGAISGWHALFGSVGTARQLEYETDALPVGGGAMLFGENTLGLLSLIAISIAGKGAGAAAFASGVGTLLSQLFGPAFLPYGTALGFAAFVVIVITVVQLVFRLMRVTLGEWVGEIQPVFKNPHVASLISMALAALLVLTGTWIYLWQLFGAANQLMAGLALLIVTVWLVSERRPAWYAGLPGVFMYVTTMAAILVTLWNQRLALQTSIANNQPVAILGSIVMLILAALLFIAAAFIGYEGWVAFNRWRAAPARPAPAGGGE</sequence>
<feature type="transmembrane region" description="Helical" evidence="7">
    <location>
        <begin position="472"/>
        <end position="493"/>
    </location>
</feature>
<evidence type="ECO:0000256" key="4">
    <source>
        <dbReference type="ARBA" id="ARBA00022692"/>
    </source>
</evidence>
<feature type="transmembrane region" description="Helical" evidence="7">
    <location>
        <begin position="339"/>
        <end position="359"/>
    </location>
</feature>
<dbReference type="FunCoup" id="A0A212R422">
    <property type="interactions" value="50"/>
</dbReference>
<evidence type="ECO:0000256" key="2">
    <source>
        <dbReference type="ARBA" id="ARBA00007755"/>
    </source>
</evidence>
<evidence type="ECO:0000259" key="8">
    <source>
        <dbReference type="Pfam" id="PF02554"/>
    </source>
</evidence>
<dbReference type="Proteomes" id="UP000197025">
    <property type="component" value="Unassembled WGS sequence"/>
</dbReference>
<evidence type="ECO:0000256" key="1">
    <source>
        <dbReference type="ARBA" id="ARBA00004651"/>
    </source>
</evidence>
<dbReference type="InterPro" id="IPR003706">
    <property type="entry name" value="CstA_N"/>
</dbReference>
<keyword evidence="10" id="KW-1185">Reference proteome</keyword>
<feature type="transmembrane region" description="Helical" evidence="7">
    <location>
        <begin position="64"/>
        <end position="83"/>
    </location>
</feature>
<evidence type="ECO:0000256" key="3">
    <source>
        <dbReference type="ARBA" id="ARBA00022475"/>
    </source>
</evidence>
<comment type="subcellular location">
    <subcellularLocation>
        <location evidence="1">Cell membrane</location>
        <topology evidence="1">Multi-pass membrane protein</topology>
    </subcellularLocation>
</comment>
<feature type="transmembrane region" description="Helical" evidence="7">
    <location>
        <begin position="563"/>
        <end position="586"/>
    </location>
</feature>
<feature type="domain" description="CstA N-terminal" evidence="8">
    <location>
        <begin position="3"/>
        <end position="205"/>
    </location>
</feature>
<feature type="domain" description="CstA N-terminal" evidence="8">
    <location>
        <begin position="264"/>
        <end position="399"/>
    </location>
</feature>
<dbReference type="RefSeq" id="WP_088571405.1">
    <property type="nucleotide sequence ID" value="NZ_FYEK01000028.1"/>
</dbReference>
<dbReference type="OrthoDB" id="9761224at2"/>
<evidence type="ECO:0000313" key="10">
    <source>
        <dbReference type="Proteomes" id="UP000197025"/>
    </source>
</evidence>
<evidence type="ECO:0000256" key="7">
    <source>
        <dbReference type="SAM" id="Phobius"/>
    </source>
</evidence>
<dbReference type="AlphaFoldDB" id="A0A212R422"/>
<feature type="transmembrane region" description="Helical" evidence="7">
    <location>
        <begin position="262"/>
        <end position="279"/>
    </location>
</feature>
<dbReference type="InParanoid" id="A0A212R422"/>
<name>A0A212R422_9CHLR</name>
<proteinExistence type="inferred from homology"/>
<feature type="transmembrane region" description="Helical" evidence="7">
    <location>
        <begin position="6"/>
        <end position="22"/>
    </location>
</feature>
<protein>
    <submittedName>
        <fullName evidence="9">Carbon starvation protein</fullName>
    </submittedName>
</protein>
<reference evidence="10" key="1">
    <citation type="submission" date="2017-06" db="EMBL/GenBank/DDBJ databases">
        <authorList>
            <person name="Varghese N."/>
            <person name="Submissions S."/>
        </authorList>
    </citation>
    <scope>NUCLEOTIDE SEQUENCE [LARGE SCALE GENOMIC DNA]</scope>
    <source>
        <strain evidence="10">JAD2</strain>
    </source>
</reference>
<keyword evidence="5 7" id="KW-1133">Transmembrane helix</keyword>
<dbReference type="PANTHER" id="PTHR30252:SF0">
    <property type="entry name" value="PEPTIDE TRANSPORTER CSTA"/>
    <property type="match status" value="1"/>
</dbReference>
<feature type="transmembrane region" description="Helical" evidence="7">
    <location>
        <begin position="89"/>
        <end position="110"/>
    </location>
</feature>
<evidence type="ECO:0000256" key="6">
    <source>
        <dbReference type="ARBA" id="ARBA00023136"/>
    </source>
</evidence>
<feature type="transmembrane region" description="Helical" evidence="7">
    <location>
        <begin position="425"/>
        <end position="451"/>
    </location>
</feature>
<feature type="transmembrane region" description="Helical" evidence="7">
    <location>
        <begin position="291"/>
        <end position="312"/>
    </location>
</feature>
<feature type="transmembrane region" description="Helical" evidence="7">
    <location>
        <begin position="391"/>
        <end position="413"/>
    </location>
</feature>
<keyword evidence="4 7" id="KW-0812">Transmembrane</keyword>
<feature type="transmembrane region" description="Helical" evidence="7">
    <location>
        <begin position="187"/>
        <end position="208"/>
    </location>
</feature>
<evidence type="ECO:0000313" key="9">
    <source>
        <dbReference type="EMBL" id="SNB66601.1"/>
    </source>
</evidence>
<feature type="transmembrane region" description="Helical" evidence="7">
    <location>
        <begin position="499"/>
        <end position="517"/>
    </location>
</feature>
<dbReference type="Pfam" id="PF02554">
    <property type="entry name" value="CstA"/>
    <property type="match status" value="2"/>
</dbReference>
<keyword evidence="3" id="KW-1003">Cell membrane</keyword>
<keyword evidence="6 7" id="KW-0472">Membrane</keyword>
<evidence type="ECO:0000256" key="5">
    <source>
        <dbReference type="ARBA" id="ARBA00022989"/>
    </source>
</evidence>
<dbReference type="PANTHER" id="PTHR30252">
    <property type="entry name" value="INNER MEMBRANE PEPTIDE TRANSPORTER"/>
    <property type="match status" value="1"/>
</dbReference>
<feature type="transmembrane region" description="Helical" evidence="7">
    <location>
        <begin position="131"/>
        <end position="157"/>
    </location>
</feature>
<feature type="transmembrane region" description="Helical" evidence="7">
    <location>
        <begin position="524"/>
        <end position="543"/>
    </location>
</feature>
<dbReference type="GO" id="GO:0009267">
    <property type="term" value="P:cellular response to starvation"/>
    <property type="evidence" value="ECO:0007669"/>
    <property type="project" value="InterPro"/>
</dbReference>